<evidence type="ECO:0000256" key="2">
    <source>
        <dbReference type="SAM" id="SignalP"/>
    </source>
</evidence>
<proteinExistence type="predicted"/>
<keyword evidence="2" id="KW-0732">Signal</keyword>
<accession>A0A1Y5PIZ7</accession>
<protein>
    <recommendedName>
        <fullName evidence="4">Intersectin-EH binding protein Ibp1</fullName>
    </recommendedName>
</protein>
<feature type="chain" id="PRO_5011989026" description="Intersectin-EH binding protein Ibp1" evidence="2">
    <location>
        <begin position="30"/>
        <end position="144"/>
    </location>
</feature>
<evidence type="ECO:0000256" key="1">
    <source>
        <dbReference type="SAM" id="MobiDB-lite"/>
    </source>
</evidence>
<sequence>MPVHSTWMGKLLTASAFALAVAAAPMAHAEGGGIPEPGPQPEPVASQPGGTAGCQSGESLDPSTGNCTPTMTSVATTNGDQAFDDLQPRTTQDMTSTVESGVGADLVPNINGDSCTGYWQSTVCYEEDQDNVPVQPKSTISSSP</sequence>
<evidence type="ECO:0000313" key="3">
    <source>
        <dbReference type="EMBL" id="SBS77269.1"/>
    </source>
</evidence>
<feature type="compositionally biased region" description="Polar residues" evidence="1">
    <location>
        <begin position="88"/>
        <end position="99"/>
    </location>
</feature>
<feature type="signal peptide" evidence="2">
    <location>
        <begin position="1"/>
        <end position="29"/>
    </location>
</feature>
<organism evidence="3">
    <name type="scientific">uncultured Mycobacterium sp</name>
    <dbReference type="NCBI Taxonomy" id="171292"/>
    <lineage>
        <taxon>Bacteria</taxon>
        <taxon>Bacillati</taxon>
        <taxon>Actinomycetota</taxon>
        <taxon>Actinomycetes</taxon>
        <taxon>Mycobacteriales</taxon>
        <taxon>Mycobacteriaceae</taxon>
        <taxon>Mycobacterium</taxon>
        <taxon>environmental samples</taxon>
    </lineage>
</organism>
<feature type="compositionally biased region" description="Polar residues" evidence="1">
    <location>
        <begin position="53"/>
        <end position="80"/>
    </location>
</feature>
<name>A0A1Y5PIZ7_9MYCO</name>
<reference evidence="3" key="1">
    <citation type="submission" date="2016-03" db="EMBL/GenBank/DDBJ databases">
        <authorList>
            <person name="Ploux O."/>
        </authorList>
    </citation>
    <scope>NUCLEOTIDE SEQUENCE</scope>
    <source>
        <strain evidence="3">UC10</strain>
    </source>
</reference>
<gene>
    <name evidence="3" type="ORF">MHPYR_400040</name>
</gene>
<evidence type="ECO:0008006" key="4">
    <source>
        <dbReference type="Google" id="ProtNLM"/>
    </source>
</evidence>
<dbReference type="EMBL" id="FLQS01000035">
    <property type="protein sequence ID" value="SBS77269.1"/>
    <property type="molecule type" value="Genomic_DNA"/>
</dbReference>
<dbReference type="AlphaFoldDB" id="A0A1Y5PIZ7"/>
<feature type="region of interest" description="Disordered" evidence="1">
    <location>
        <begin position="30"/>
        <end position="105"/>
    </location>
</feature>